<organism evidence="1 2">
    <name type="scientific">Mycobacterium senriense</name>
    <dbReference type="NCBI Taxonomy" id="2775496"/>
    <lineage>
        <taxon>Bacteria</taxon>
        <taxon>Bacillati</taxon>
        <taxon>Actinomycetota</taxon>
        <taxon>Actinomycetes</taxon>
        <taxon>Mycobacteriales</taxon>
        <taxon>Mycobacteriaceae</taxon>
        <taxon>Mycobacterium</taxon>
        <taxon>Mycobacterium avium complex (MAC)</taxon>
    </lineage>
</organism>
<proteinExistence type="predicted"/>
<evidence type="ECO:0008006" key="3">
    <source>
        <dbReference type="Google" id="ProtNLM"/>
    </source>
</evidence>
<reference evidence="1 2" key="1">
    <citation type="submission" date="2021-07" db="EMBL/GenBank/DDBJ databases">
        <title>Complete genome sequence of nontuberculous Mycobacterium sp. TY59.</title>
        <authorList>
            <person name="Fukushima K."/>
        </authorList>
    </citation>
    <scope>NUCLEOTIDE SEQUENCE [LARGE SCALE GENOMIC DNA]</scope>
    <source>
        <strain evidence="1 2">TY59</strain>
    </source>
</reference>
<sequence>MLRIHVGTAVPARARQGRAPAVGATLVALAAALSSAVLCAPLSTADPSPALQQAVMSARSGTSCPPLRYDPIDEHAAEIVNRSTDAYVSHTTRNSPADSPTGALPILKDLGSSAGKSWSLQGAGHDSDADAIKGAILEGTTQGAGVSLNVSPGVFKTLEDTGPAPLADCSYTDFGVSLLHNADTGLSLAVVVLAGK</sequence>
<dbReference type="Proteomes" id="UP000826012">
    <property type="component" value="Chromosome"/>
</dbReference>
<accession>A0ABM7SLD3</accession>
<name>A0ABM7SLD3_9MYCO</name>
<keyword evidence="2" id="KW-1185">Reference proteome</keyword>
<evidence type="ECO:0000313" key="2">
    <source>
        <dbReference type="Proteomes" id="UP000826012"/>
    </source>
</evidence>
<protein>
    <recommendedName>
        <fullName evidence="3">CAP domain-containing protein</fullName>
    </recommendedName>
</protein>
<evidence type="ECO:0000313" key="1">
    <source>
        <dbReference type="EMBL" id="BCZ22007.1"/>
    </source>
</evidence>
<gene>
    <name evidence="1" type="ORF">MTY59_18620</name>
</gene>
<dbReference type="EMBL" id="AP024828">
    <property type="protein sequence ID" value="BCZ22007.1"/>
    <property type="molecule type" value="Genomic_DNA"/>
</dbReference>